<dbReference type="Gene3D" id="2.40.50.140">
    <property type="entry name" value="Nucleic acid-binding proteins"/>
    <property type="match status" value="1"/>
</dbReference>
<keyword evidence="4" id="KW-1185">Reference proteome</keyword>
<protein>
    <recommendedName>
        <fullName evidence="5">Single-stranded DNA-binding protein</fullName>
    </recommendedName>
</protein>
<comment type="caution">
    <text evidence="3">The sequence shown here is derived from an EMBL/GenBank/DDBJ whole genome shotgun (WGS) entry which is preliminary data.</text>
</comment>
<dbReference type="InterPro" id="IPR012340">
    <property type="entry name" value="NA-bd_OB-fold"/>
</dbReference>
<dbReference type="EMBL" id="LGHJ01000008">
    <property type="protein sequence ID" value="KPL77750.1"/>
    <property type="molecule type" value="Genomic_DNA"/>
</dbReference>
<dbReference type="SUPFAM" id="SSF50249">
    <property type="entry name" value="Nucleic acid-binding proteins"/>
    <property type="match status" value="1"/>
</dbReference>
<reference evidence="3 4" key="1">
    <citation type="submission" date="2015-07" db="EMBL/GenBank/DDBJ databases">
        <title>Draft genome of Bellilinea caldifistulae DSM 17877.</title>
        <authorList>
            <person name="Hemp J."/>
            <person name="Ward L.M."/>
            <person name="Pace L.A."/>
            <person name="Fischer W.W."/>
        </authorList>
    </citation>
    <scope>NUCLEOTIDE SEQUENCE [LARGE SCALE GENOMIC DNA]</scope>
    <source>
        <strain evidence="3 4">GOMI-1</strain>
    </source>
</reference>
<proteinExistence type="predicted"/>
<dbReference type="STRING" id="360411.AC812_02570"/>
<dbReference type="RefSeq" id="WP_061914301.1">
    <property type="nucleotide sequence ID" value="NZ_DF967971.1"/>
</dbReference>
<organism evidence="3 4">
    <name type="scientific">Bellilinea caldifistulae</name>
    <dbReference type="NCBI Taxonomy" id="360411"/>
    <lineage>
        <taxon>Bacteria</taxon>
        <taxon>Bacillati</taxon>
        <taxon>Chloroflexota</taxon>
        <taxon>Anaerolineae</taxon>
        <taxon>Anaerolineales</taxon>
        <taxon>Anaerolineaceae</taxon>
        <taxon>Bellilinea</taxon>
    </lineage>
</organism>
<evidence type="ECO:0000256" key="1">
    <source>
        <dbReference type="ARBA" id="ARBA00023125"/>
    </source>
</evidence>
<sequence length="159" mass="17886">MARNNHVWVKGDITGDIYFDILKLDGKEVQYLRMYLMIKGVKGANGVKGLRVCVYGPLAELVYGHVHKGSRIGVIGHIQQRNLRDGKMVFEIVAVEVDFLRNIEWQTGERVRQDLVQRGLLRSSHRDEDNGGGGVTDYADLSEHLSVAVPEDLIEDEQA</sequence>
<evidence type="ECO:0008006" key="5">
    <source>
        <dbReference type="Google" id="ProtNLM"/>
    </source>
</evidence>
<dbReference type="GO" id="GO:0003697">
    <property type="term" value="F:single-stranded DNA binding"/>
    <property type="evidence" value="ECO:0007669"/>
    <property type="project" value="InterPro"/>
</dbReference>
<accession>A0A0P6X3Z6</accession>
<evidence type="ECO:0000313" key="3">
    <source>
        <dbReference type="EMBL" id="KPL77750.1"/>
    </source>
</evidence>
<dbReference type="Proteomes" id="UP000050514">
    <property type="component" value="Unassembled WGS sequence"/>
</dbReference>
<evidence type="ECO:0000313" key="4">
    <source>
        <dbReference type="Proteomes" id="UP000050514"/>
    </source>
</evidence>
<evidence type="ECO:0000256" key="2">
    <source>
        <dbReference type="PROSITE-ProRule" id="PRU00252"/>
    </source>
</evidence>
<dbReference type="InterPro" id="IPR000424">
    <property type="entry name" value="Primosome_PriB/ssb"/>
</dbReference>
<dbReference type="AlphaFoldDB" id="A0A0P6X3Z6"/>
<keyword evidence="1 2" id="KW-0238">DNA-binding</keyword>
<gene>
    <name evidence="3" type="ORF">AC812_02570</name>
</gene>
<dbReference type="Pfam" id="PF00436">
    <property type="entry name" value="SSB"/>
    <property type="match status" value="1"/>
</dbReference>
<name>A0A0P6X3Z6_9CHLR</name>
<dbReference type="PROSITE" id="PS50935">
    <property type="entry name" value="SSB"/>
    <property type="match status" value="1"/>
</dbReference>